<name>A0A7C9P8K1_9PROT</name>
<proteinExistence type="predicted"/>
<gene>
    <name evidence="1" type="ORF">GZ085_10075</name>
</gene>
<protein>
    <submittedName>
        <fullName evidence="1">Uncharacterized protein</fullName>
    </submittedName>
</protein>
<comment type="caution">
    <text evidence="1">The sequence shown here is derived from an EMBL/GenBank/DDBJ whole genome shotgun (WGS) entry which is preliminary data.</text>
</comment>
<dbReference type="Proteomes" id="UP000483432">
    <property type="component" value="Unassembled WGS sequence"/>
</dbReference>
<dbReference type="AlphaFoldDB" id="A0A7C9P8K1"/>
<reference evidence="1 2" key="1">
    <citation type="submission" date="2019-09" db="EMBL/GenBank/DDBJ databases">
        <title>H2 Metabolism Revealed by Metagenomic Analysis in Subglacial Sediment of East Antarctica.</title>
        <authorList>
            <person name="Yang Z."/>
            <person name="Zhang Y."/>
            <person name="Lv Y."/>
            <person name="Yan W."/>
            <person name="Xiao X."/>
            <person name="Sun B."/>
            <person name="Ma H."/>
        </authorList>
    </citation>
    <scope>NUCLEOTIDE SEQUENCE [LARGE SCALE GENOMIC DNA]</scope>
    <source>
        <strain evidence="1">Bin2_2</strain>
    </source>
</reference>
<evidence type="ECO:0000313" key="2">
    <source>
        <dbReference type="Proteomes" id="UP000483432"/>
    </source>
</evidence>
<sequence length="55" mass="5940">MKTAEGACNTLIGVLNAQAKGLATVFRQVLAEKRSLLERGHFQSGPPKEQTCIAR</sequence>
<evidence type="ECO:0000313" key="1">
    <source>
        <dbReference type="EMBL" id="NDP48718.1"/>
    </source>
</evidence>
<dbReference type="EMBL" id="JAAFGW010000150">
    <property type="protein sequence ID" value="NDP48718.1"/>
    <property type="molecule type" value="Genomic_DNA"/>
</dbReference>
<organism evidence="1 2">
    <name type="scientific">Sulfuriferula multivorans</name>
    <dbReference type="NCBI Taxonomy" id="1559896"/>
    <lineage>
        <taxon>Bacteria</taxon>
        <taxon>Pseudomonadati</taxon>
        <taxon>Pseudomonadota</taxon>
        <taxon>Betaproteobacteria</taxon>
        <taxon>Nitrosomonadales</taxon>
        <taxon>Sulfuricellaceae</taxon>
        <taxon>Sulfuriferula</taxon>
    </lineage>
</organism>
<accession>A0A7C9P8K1</accession>